<gene>
    <name evidence="1" type="ORF">SAMN06265222_101910</name>
</gene>
<organism evidence="1 2">
    <name type="scientific">Neorhodopirellula lusitana</name>
    <dbReference type="NCBI Taxonomy" id="445327"/>
    <lineage>
        <taxon>Bacteria</taxon>
        <taxon>Pseudomonadati</taxon>
        <taxon>Planctomycetota</taxon>
        <taxon>Planctomycetia</taxon>
        <taxon>Pirellulales</taxon>
        <taxon>Pirellulaceae</taxon>
        <taxon>Neorhodopirellula</taxon>
    </lineage>
</organism>
<name>A0ABY1PUG9_9BACT</name>
<protein>
    <submittedName>
        <fullName evidence="1">Uncharacterized protein</fullName>
    </submittedName>
</protein>
<keyword evidence="2" id="KW-1185">Reference proteome</keyword>
<accession>A0ABY1PUG9</accession>
<proteinExistence type="predicted"/>
<dbReference type="EMBL" id="FXUG01000001">
    <property type="protein sequence ID" value="SMP43263.1"/>
    <property type="molecule type" value="Genomic_DNA"/>
</dbReference>
<sequence length="51" mass="5753">MSRVTITSEFRLLTQVMGRPGDVLLGDNESNREVVDRSQTAWLPVFIAQSM</sequence>
<reference evidence="1 2" key="1">
    <citation type="submission" date="2017-05" db="EMBL/GenBank/DDBJ databases">
        <authorList>
            <person name="Varghese N."/>
            <person name="Submissions S."/>
        </authorList>
    </citation>
    <scope>NUCLEOTIDE SEQUENCE [LARGE SCALE GENOMIC DNA]</scope>
    <source>
        <strain evidence="1 2">DSM 25457</strain>
    </source>
</reference>
<dbReference type="Proteomes" id="UP001158067">
    <property type="component" value="Unassembled WGS sequence"/>
</dbReference>
<evidence type="ECO:0000313" key="1">
    <source>
        <dbReference type="EMBL" id="SMP43263.1"/>
    </source>
</evidence>
<comment type="caution">
    <text evidence="1">The sequence shown here is derived from an EMBL/GenBank/DDBJ whole genome shotgun (WGS) entry which is preliminary data.</text>
</comment>
<evidence type="ECO:0000313" key="2">
    <source>
        <dbReference type="Proteomes" id="UP001158067"/>
    </source>
</evidence>